<reference evidence="1 2" key="1">
    <citation type="submission" date="2024-11" db="EMBL/GenBank/DDBJ databases">
        <title>A near-complete genome assembly of Cinchona calisaya.</title>
        <authorList>
            <person name="Lian D.C."/>
            <person name="Zhao X.W."/>
            <person name="Wei L."/>
        </authorList>
    </citation>
    <scope>NUCLEOTIDE SEQUENCE [LARGE SCALE GENOMIC DNA]</scope>
    <source>
        <tissue evidence="1">Nenye</tissue>
    </source>
</reference>
<evidence type="ECO:0000313" key="1">
    <source>
        <dbReference type="EMBL" id="KAL3529063.1"/>
    </source>
</evidence>
<proteinExistence type="predicted"/>
<accession>A0ABD3ABX4</accession>
<protein>
    <recommendedName>
        <fullName evidence="3">VAN3-binding protein-like auxin canalisation domain-containing protein</fullName>
    </recommendedName>
</protein>
<name>A0ABD3ABX4_9GENT</name>
<evidence type="ECO:0000313" key="2">
    <source>
        <dbReference type="Proteomes" id="UP001630127"/>
    </source>
</evidence>
<comment type="caution">
    <text evidence="1">The sequence shown here is derived from an EMBL/GenBank/DDBJ whole genome shotgun (WGS) entry which is preliminary data.</text>
</comment>
<keyword evidence="2" id="KW-1185">Reference proteome</keyword>
<dbReference type="EMBL" id="JBJUIK010000004">
    <property type="protein sequence ID" value="KAL3529063.1"/>
    <property type="molecule type" value="Genomic_DNA"/>
</dbReference>
<sequence length="171" mass="17893">MFISVASVEHRISTSSSLVAREGGIATTAIINATMEIDLAADNQACLAAARYDAIATCASRSTSSANNPSHFAVVRSCVAAIKNKNASVIATFSTGPQPSIEAHKVSALVVNENSTLNMDGIHNSTAHDASKNTSNLANQANFIASPLDSKVNGGMVIPLKYILSPFHRYC</sequence>
<dbReference type="Proteomes" id="UP001630127">
    <property type="component" value="Unassembled WGS sequence"/>
</dbReference>
<gene>
    <name evidence="1" type="ORF">ACH5RR_008385</name>
</gene>
<organism evidence="1 2">
    <name type="scientific">Cinchona calisaya</name>
    <dbReference type="NCBI Taxonomy" id="153742"/>
    <lineage>
        <taxon>Eukaryota</taxon>
        <taxon>Viridiplantae</taxon>
        <taxon>Streptophyta</taxon>
        <taxon>Embryophyta</taxon>
        <taxon>Tracheophyta</taxon>
        <taxon>Spermatophyta</taxon>
        <taxon>Magnoliopsida</taxon>
        <taxon>eudicotyledons</taxon>
        <taxon>Gunneridae</taxon>
        <taxon>Pentapetalae</taxon>
        <taxon>asterids</taxon>
        <taxon>lamiids</taxon>
        <taxon>Gentianales</taxon>
        <taxon>Rubiaceae</taxon>
        <taxon>Cinchonoideae</taxon>
        <taxon>Cinchoneae</taxon>
        <taxon>Cinchona</taxon>
    </lineage>
</organism>
<dbReference type="AlphaFoldDB" id="A0ABD3ABX4"/>
<evidence type="ECO:0008006" key="3">
    <source>
        <dbReference type="Google" id="ProtNLM"/>
    </source>
</evidence>